<protein>
    <recommendedName>
        <fullName evidence="3">Flagellar assembly protein H</fullName>
    </recommendedName>
</protein>
<evidence type="ECO:0008006" key="3">
    <source>
        <dbReference type="Google" id="ProtNLM"/>
    </source>
</evidence>
<dbReference type="Proteomes" id="UP001576784">
    <property type="component" value="Unassembled WGS sequence"/>
</dbReference>
<comment type="caution">
    <text evidence="1">The sequence shown here is derived from an EMBL/GenBank/DDBJ whole genome shotgun (WGS) entry which is preliminary data.</text>
</comment>
<accession>A0ABV4XSP7</accession>
<sequence length="310" mass="35448">MTRQPHDQFAKQYLEELLSTIGNVEISREIAGEVRLVDISFVPNPTGDRDILGLLGKMVATPCLLEPFRNQPSKTEIRNCILKLFSLHSELQRRARREDEEIAEDQLPTLWILATSASTALVDSFGAKLDSNNWPVGVYFLAESLKTAVVAINQLPVNSETLWLRILGKGTTQQQAINEITALSPENPLRRNILELISTWRISVQRKENLTEDERELIVNLTPAYLEWRENTLREGMREGMREGIQEGIREGSLQERRLVVGNLLRLRFDSVDEELSQVIEPLLQLPPEEYSRLILQLSREELLARFGIK</sequence>
<organism evidence="1 2">
    <name type="scientific">Floridaenema flaviceps BLCC-F50</name>
    <dbReference type="NCBI Taxonomy" id="3153642"/>
    <lineage>
        <taxon>Bacteria</taxon>
        <taxon>Bacillati</taxon>
        <taxon>Cyanobacteriota</taxon>
        <taxon>Cyanophyceae</taxon>
        <taxon>Oscillatoriophycideae</taxon>
        <taxon>Aerosakkonematales</taxon>
        <taxon>Aerosakkonemataceae</taxon>
        <taxon>Floridanema</taxon>
        <taxon>Floridanema flaviceps</taxon>
    </lineage>
</organism>
<gene>
    <name evidence="1" type="ORF">ACE1CI_17695</name>
</gene>
<evidence type="ECO:0000313" key="1">
    <source>
        <dbReference type="EMBL" id="MFB2894746.1"/>
    </source>
</evidence>
<keyword evidence="2" id="KW-1185">Reference proteome</keyword>
<name>A0ABV4XSP7_9CYAN</name>
<evidence type="ECO:0000313" key="2">
    <source>
        <dbReference type="Proteomes" id="UP001576784"/>
    </source>
</evidence>
<dbReference type="EMBL" id="JBHFNR010000127">
    <property type="protein sequence ID" value="MFB2894746.1"/>
    <property type="molecule type" value="Genomic_DNA"/>
</dbReference>
<reference evidence="1 2" key="1">
    <citation type="submission" date="2024-09" db="EMBL/GenBank/DDBJ databases">
        <title>Floridaenema gen nov. (Aerosakkonemataceae, Aerosakkonematales ord. nov., Cyanobacteria) from benthic tropical and subtropical fresh waters, with the description of four new species.</title>
        <authorList>
            <person name="Moretto J.A."/>
            <person name="Berthold D.E."/>
            <person name="Lefler F.W."/>
            <person name="Huang I.-S."/>
            <person name="Laughinghouse H. IV."/>
        </authorList>
    </citation>
    <scope>NUCLEOTIDE SEQUENCE [LARGE SCALE GENOMIC DNA]</scope>
    <source>
        <strain evidence="1 2">BLCC-F50</strain>
    </source>
</reference>
<proteinExistence type="predicted"/>
<dbReference type="RefSeq" id="WP_413264390.1">
    <property type="nucleotide sequence ID" value="NZ_JBHFNR010000127.1"/>
</dbReference>